<sequence>MLVMGFVPTLLSFVSFFCYSVVLGKPLTAPIAFTALSIFNIIQGPILGFGGMVSWFTRAKVSLGRISSFLEEPETSKFEQLAKPISSTIADPTGIIVGFQNATLGWDKRRNTFKLKDLNVTFKVGGLNLVIGPTASGKSSLLLALLGEMNLIKGEVYFPCFTARDDLIIDPVTGLAESAAYCAQTAWLLNATIKENIVFASPFNKKRYNDVIDACGLRQDLNILEGGDETQIGEKGITLSGGQKQRVSLARALYSNSAYVLLDDCLSAVDSHTAVHIYENALSGDLMKNRTCILISHNVPLTIKQAGYVIVMSKGAVEAQGTVNELIARDIFDDDVLKSLKNSSVQTQVGSVSQTTDSRIAHDNEESESAVDTSDDDDGSKGKLITKETKSDGSVDKSVYLTYWKYYGSPVSLALIAFTFVANEAAQIGQVWWIRVWSIASSQLSDILAQASSHVSSLVNSSQIDSSWWNTPIATSVVSIFYSKAIHSPIYYVSVYCLIGLLFCTTAALRSFVNLLCGLRASKGIFEDFLSSIIGSNLRFFDSTPVGRITNRFSRDISSLDQTLSTCADNFLTALIICFTVILVIGTITPVFLLFVVFIVLAYYVVGSLYLAYSRDMKRYTSIGKSPIYQHFTETLNGVITIRAYGDEKRFLIRNLKLVDAANRPSFYADVGNLWLSFRTDLVGAIVITLAAALAVFNVGTIDSGLAGISLSFAVQFNRCAVYIMRMYASLEVNMNSMERVKEYIDNPALEAPAEIPENEPAASWPEHGAIEVSNLAIRYSPNLPRVIEDVSFEVKPGEKVGVVGRTGAGKSTIISSFFRFVDPDAGFIKIDGIDICSIGLRRLRQSLNIIPQDPTLFTGSIRTNLDMFDEYADLQLFEALRRVNLITAEDYQLLIDSNGKLEQDLENVENPNKFLKLDFEITENGGNLSQGERQLICLARSLLKSPKILLLDEATASIDYQTDALIQKTIRQEFSSTTILTIAHRLKTIIDYDKILVLDKGHVVDYDNPYKLLIKEESLFKSMCENSGEYEKLVEIAKSAHAS</sequence>
<proteinExistence type="predicted"/>
<accession>A0ACB5SRH0</accession>
<reference evidence="1" key="1">
    <citation type="submission" date="2023-04" db="EMBL/GenBank/DDBJ databases">
        <title>Ambrosiozyma monospora NBRC 10751.</title>
        <authorList>
            <person name="Ichikawa N."/>
            <person name="Sato H."/>
            <person name="Tonouchi N."/>
        </authorList>
    </citation>
    <scope>NUCLEOTIDE SEQUENCE</scope>
    <source>
        <strain evidence="1">NBRC 10751</strain>
    </source>
</reference>
<evidence type="ECO:0000313" key="1">
    <source>
        <dbReference type="EMBL" id="GME70449.1"/>
    </source>
</evidence>
<dbReference type="Proteomes" id="UP001165064">
    <property type="component" value="Unassembled WGS sequence"/>
</dbReference>
<gene>
    <name evidence="1" type="ORF">Amon02_000020100</name>
</gene>
<dbReference type="EMBL" id="BSXS01000038">
    <property type="protein sequence ID" value="GME70449.1"/>
    <property type="molecule type" value="Genomic_DNA"/>
</dbReference>
<name>A0ACB5SRH0_AMBMO</name>
<evidence type="ECO:0000313" key="2">
    <source>
        <dbReference type="Proteomes" id="UP001165064"/>
    </source>
</evidence>
<keyword evidence="2" id="KW-1185">Reference proteome</keyword>
<protein>
    <submittedName>
        <fullName evidence="1">Unnamed protein product</fullName>
    </submittedName>
</protein>
<comment type="caution">
    <text evidence="1">The sequence shown here is derived from an EMBL/GenBank/DDBJ whole genome shotgun (WGS) entry which is preliminary data.</text>
</comment>
<organism evidence="1 2">
    <name type="scientific">Ambrosiozyma monospora</name>
    <name type="common">Yeast</name>
    <name type="synonym">Endomycopsis monosporus</name>
    <dbReference type="NCBI Taxonomy" id="43982"/>
    <lineage>
        <taxon>Eukaryota</taxon>
        <taxon>Fungi</taxon>
        <taxon>Dikarya</taxon>
        <taxon>Ascomycota</taxon>
        <taxon>Saccharomycotina</taxon>
        <taxon>Pichiomycetes</taxon>
        <taxon>Pichiales</taxon>
        <taxon>Pichiaceae</taxon>
        <taxon>Ambrosiozyma</taxon>
    </lineage>
</organism>